<feature type="transmembrane region" description="Helical" evidence="7">
    <location>
        <begin position="253"/>
        <end position="270"/>
    </location>
</feature>
<feature type="transmembrane region" description="Helical" evidence="7">
    <location>
        <begin position="623"/>
        <end position="647"/>
    </location>
</feature>
<dbReference type="AlphaFoldDB" id="J5Q7E1"/>
<dbReference type="KEGG" id="tasa:A1Q1_05679"/>
<feature type="transmembrane region" description="Helical" evidence="7">
    <location>
        <begin position="90"/>
        <end position="110"/>
    </location>
</feature>
<dbReference type="RefSeq" id="XP_014176363.1">
    <property type="nucleotide sequence ID" value="XM_014320888.1"/>
</dbReference>
<dbReference type="VEuPathDB" id="FungiDB:A1Q1_05679"/>
<dbReference type="Proteomes" id="UP000002748">
    <property type="component" value="Unassembled WGS sequence"/>
</dbReference>
<dbReference type="OrthoDB" id="6132759at2759"/>
<evidence type="ECO:0000256" key="7">
    <source>
        <dbReference type="SAM" id="Phobius"/>
    </source>
</evidence>
<comment type="caution">
    <text evidence="8">The sequence shown here is derived from an EMBL/GenBank/DDBJ whole genome shotgun (WGS) entry which is preliminary data.</text>
</comment>
<dbReference type="PANTHER" id="PTHR46154:SF2">
    <property type="entry name" value="SOLUTE SYMPORTER FAMILY TRANSPORTER (AFU_ORTHOLOGUE AFUA_6G03200)"/>
    <property type="match status" value="1"/>
</dbReference>
<feature type="transmembrane region" description="Helical" evidence="7">
    <location>
        <begin position="493"/>
        <end position="513"/>
    </location>
</feature>
<dbReference type="Gene3D" id="1.20.1730.10">
    <property type="entry name" value="Sodium/glucose cotransporter"/>
    <property type="match status" value="1"/>
</dbReference>
<dbReference type="PROSITE" id="PS50283">
    <property type="entry name" value="NA_SOLUT_SYMP_3"/>
    <property type="match status" value="1"/>
</dbReference>
<dbReference type="GO" id="GO:0015204">
    <property type="term" value="F:urea transmembrane transporter activity"/>
    <property type="evidence" value="ECO:0007669"/>
    <property type="project" value="InterPro"/>
</dbReference>
<dbReference type="InterPro" id="IPR001734">
    <property type="entry name" value="Na/solute_symporter"/>
</dbReference>
<dbReference type="GeneID" id="25989191"/>
<feature type="transmembrane region" description="Helical" evidence="7">
    <location>
        <begin position="291"/>
        <end position="317"/>
    </location>
</feature>
<keyword evidence="5 7" id="KW-0472">Membrane</keyword>
<dbReference type="NCBIfam" id="TIGR00813">
    <property type="entry name" value="sss"/>
    <property type="match status" value="1"/>
</dbReference>
<comment type="subcellular location">
    <subcellularLocation>
        <location evidence="1">Membrane</location>
        <topology evidence="1">Multi-pass membrane protein</topology>
    </subcellularLocation>
</comment>
<dbReference type="InterPro" id="IPR038377">
    <property type="entry name" value="Na/Glc_symporter_sf"/>
</dbReference>
<feature type="transmembrane region" description="Helical" evidence="7">
    <location>
        <begin position="55"/>
        <end position="75"/>
    </location>
</feature>
<dbReference type="InterPro" id="IPR031155">
    <property type="entry name" value="DUR"/>
</dbReference>
<feature type="transmembrane region" description="Helical" evidence="7">
    <location>
        <begin position="199"/>
        <end position="219"/>
    </location>
</feature>
<feature type="transmembrane region" description="Helical" evidence="7">
    <location>
        <begin position="165"/>
        <end position="187"/>
    </location>
</feature>
<keyword evidence="4 7" id="KW-1133">Transmembrane helix</keyword>
<dbReference type="CDD" id="cd11476">
    <property type="entry name" value="SLC5sbd_DUR3"/>
    <property type="match status" value="1"/>
</dbReference>
<feature type="transmembrane region" description="Helical" evidence="7">
    <location>
        <begin position="131"/>
        <end position="153"/>
    </location>
</feature>
<evidence type="ECO:0000256" key="4">
    <source>
        <dbReference type="ARBA" id="ARBA00022989"/>
    </source>
</evidence>
<gene>
    <name evidence="8" type="ORF">A1Q1_05679</name>
</gene>
<evidence type="ECO:0000256" key="1">
    <source>
        <dbReference type="ARBA" id="ARBA00004141"/>
    </source>
</evidence>
<evidence type="ECO:0000256" key="3">
    <source>
        <dbReference type="ARBA" id="ARBA00022692"/>
    </source>
</evidence>
<proteinExistence type="inferred from homology"/>
<evidence type="ECO:0000256" key="2">
    <source>
        <dbReference type="ARBA" id="ARBA00006434"/>
    </source>
</evidence>
<dbReference type="EMBL" id="ALBS01000320">
    <property type="protein sequence ID" value="EJT45873.1"/>
    <property type="molecule type" value="Genomic_DNA"/>
</dbReference>
<sequence>MSDTHTALPQGAGWAVVVGMGLFFSAMMLAITRLQTRYTPYVMSSDEFNSASRSVPPGLVASGIVSAWTWAATLLQSSATAYKFGISGPFWYASGACIQVLLFAMISAKLKLNGPRCYTYVELIRARWGPVAHAAFLFFGLATNVIVCTMLVLGGSATVTSLTGVNTVAACFIIPLVVAVYVTFGGMRATLIADYTHTVALYAILIAFALVVYATSPTIGSPAKMHSLLTTAAENHPIAGNAQGSYLTMRSKSGLIFGVLNIVGNFGTVFNDQAYWQRAIASHPSTSVKAFLWGGLAWFAIPLAIATSLGLSSVALAHGPNPVISLTPDEVGQGLPAVKAAAALMGQPGAVAMLILLFLAVTSAASAEQIAVSSLLTYDVYKAYINPRASERQLLFVSHVAVLFCAVFMGAIATAFNYIGISMGYLYELMGCIIGCAVVPIALCITWRKANGTGAVVGAILGFCAGISGWLGITYRLNGKIDVHTTFGDYEMLTGNLLSIGVGGIITVVWSLVKPENFDWEITRAVNAPATYVEESTVEVVERTPDLTPGGSTEELDKEKAIATPTVVSVKEDAAEAAAEDTAGLKHAYRIAAWAALSLTFILIIVVPLPQFFTSYIYSVQGFTAWVCIVLIWLFVGATTISLIPLWEARGTLRLVAEGIWADLTGKRRKVEA</sequence>
<name>J5Q7E1_TRIAS</name>
<feature type="transmembrane region" description="Helical" evidence="7">
    <location>
        <begin position="454"/>
        <end position="473"/>
    </location>
</feature>
<dbReference type="PANTHER" id="PTHR46154">
    <property type="match status" value="1"/>
</dbReference>
<dbReference type="GO" id="GO:0005886">
    <property type="term" value="C:plasma membrane"/>
    <property type="evidence" value="ECO:0007669"/>
    <property type="project" value="TreeGrafter"/>
</dbReference>
<feature type="transmembrane region" description="Helical" evidence="7">
    <location>
        <begin position="12"/>
        <end position="34"/>
    </location>
</feature>
<evidence type="ECO:0008006" key="10">
    <source>
        <dbReference type="Google" id="ProtNLM"/>
    </source>
</evidence>
<organism evidence="8 9">
    <name type="scientific">Trichosporon asahii var. asahii (strain ATCC 90039 / CBS 2479 / JCM 2466 / KCTC 7840 / NBRC 103889/ NCYC 2677 / UAMH 7654)</name>
    <name type="common">Yeast</name>
    <dbReference type="NCBI Taxonomy" id="1186058"/>
    <lineage>
        <taxon>Eukaryota</taxon>
        <taxon>Fungi</taxon>
        <taxon>Dikarya</taxon>
        <taxon>Basidiomycota</taxon>
        <taxon>Agaricomycotina</taxon>
        <taxon>Tremellomycetes</taxon>
        <taxon>Trichosporonales</taxon>
        <taxon>Trichosporonaceae</taxon>
        <taxon>Trichosporon</taxon>
    </lineage>
</organism>
<dbReference type="Pfam" id="PF00474">
    <property type="entry name" value="SSF"/>
    <property type="match status" value="1"/>
</dbReference>
<accession>J5Q7E1</accession>
<keyword evidence="3 7" id="KW-0812">Transmembrane</keyword>
<feature type="transmembrane region" description="Helical" evidence="7">
    <location>
        <begin position="425"/>
        <end position="447"/>
    </location>
</feature>
<evidence type="ECO:0000256" key="6">
    <source>
        <dbReference type="RuleBase" id="RU362091"/>
    </source>
</evidence>
<feature type="transmembrane region" description="Helical" evidence="7">
    <location>
        <begin position="394"/>
        <end position="419"/>
    </location>
</feature>
<evidence type="ECO:0000256" key="5">
    <source>
        <dbReference type="ARBA" id="ARBA00023136"/>
    </source>
</evidence>
<reference evidence="8 9" key="1">
    <citation type="journal article" date="2012" name="Eukaryot. Cell">
        <title>Draft genome sequence of CBS 2479, the standard type strain of Trichosporon asahii.</title>
        <authorList>
            <person name="Yang R.Y."/>
            <person name="Li H.T."/>
            <person name="Zhu H."/>
            <person name="Zhou G.P."/>
            <person name="Wang M."/>
            <person name="Wang L."/>
        </authorList>
    </citation>
    <scope>NUCLEOTIDE SEQUENCE [LARGE SCALE GENOMIC DNA]</scope>
    <source>
        <strain evidence="9">ATCC 90039 / CBS 2479 / JCM 2466 / KCTC 7840 / NCYC 2677 / UAMH 7654</strain>
    </source>
</reference>
<evidence type="ECO:0000313" key="8">
    <source>
        <dbReference type="EMBL" id="EJT45873.1"/>
    </source>
</evidence>
<comment type="similarity">
    <text evidence="2 6">Belongs to the sodium:solute symporter (SSF) (TC 2.A.21) family.</text>
</comment>
<protein>
    <recommendedName>
        <fullName evidence="10">Urea transporter</fullName>
    </recommendedName>
</protein>
<dbReference type="HOGENOM" id="CLU_010778_2_1_1"/>
<evidence type="ECO:0000313" key="9">
    <source>
        <dbReference type="Proteomes" id="UP000002748"/>
    </source>
</evidence>
<feature type="transmembrane region" description="Helical" evidence="7">
    <location>
        <begin position="591"/>
        <end position="611"/>
    </location>
</feature>